<dbReference type="Gene3D" id="2.40.10.220">
    <property type="entry name" value="predicted glycosyltransferase like domains"/>
    <property type="match status" value="1"/>
</dbReference>
<evidence type="ECO:0000313" key="2">
    <source>
        <dbReference type="EMBL" id="ETR72953.1"/>
    </source>
</evidence>
<sequence length="147" mass="16992">MPNNDSSESIVDQIIDRVKQLTIDQQRYILRQLQKFEFLERREYQRYRCDNLIIGFDVDGVQNQLPALDISESGLFVKTNIPVSVGQKVILTFPDLDGRTQYRVNSTVVRAVTDGLALVFDADNNQQRLKIKSIMNYVRHVGFVLDE</sequence>
<dbReference type="EMBL" id="ATBP01000098">
    <property type="protein sequence ID" value="ETR72953.1"/>
    <property type="molecule type" value="Genomic_DNA"/>
</dbReference>
<comment type="caution">
    <text evidence="2">The sequence shown here is derived from an EMBL/GenBank/DDBJ whole genome shotgun (WGS) entry which is preliminary data.</text>
</comment>
<dbReference type="Proteomes" id="UP000189670">
    <property type="component" value="Unassembled WGS sequence"/>
</dbReference>
<proteinExistence type="predicted"/>
<dbReference type="InterPro" id="IPR009875">
    <property type="entry name" value="PilZ_domain"/>
</dbReference>
<evidence type="ECO:0000259" key="1">
    <source>
        <dbReference type="Pfam" id="PF07238"/>
    </source>
</evidence>
<feature type="domain" description="PilZ" evidence="1">
    <location>
        <begin position="40"/>
        <end position="134"/>
    </location>
</feature>
<accession>A0A1V1PDV9</accession>
<reference evidence="3" key="1">
    <citation type="submission" date="2012-11" db="EMBL/GenBank/DDBJ databases">
        <authorList>
            <person name="Lucero-Rivera Y.E."/>
            <person name="Tovar-Ramirez D."/>
        </authorList>
    </citation>
    <scope>NUCLEOTIDE SEQUENCE [LARGE SCALE GENOMIC DNA]</scope>
    <source>
        <strain evidence="3">Araruama</strain>
    </source>
</reference>
<gene>
    <name evidence="2" type="ORF">OMM_07237</name>
</gene>
<protein>
    <recommendedName>
        <fullName evidence="1">PilZ domain-containing protein</fullName>
    </recommendedName>
</protein>
<dbReference type="Pfam" id="PF07238">
    <property type="entry name" value="PilZ"/>
    <property type="match status" value="1"/>
</dbReference>
<dbReference type="GO" id="GO:0035438">
    <property type="term" value="F:cyclic-di-GMP binding"/>
    <property type="evidence" value="ECO:0007669"/>
    <property type="project" value="InterPro"/>
</dbReference>
<evidence type="ECO:0000313" key="3">
    <source>
        <dbReference type="Proteomes" id="UP000189670"/>
    </source>
</evidence>
<organism evidence="2 3">
    <name type="scientific">Candidatus Magnetoglobus multicellularis str. Araruama</name>
    <dbReference type="NCBI Taxonomy" id="890399"/>
    <lineage>
        <taxon>Bacteria</taxon>
        <taxon>Pseudomonadati</taxon>
        <taxon>Thermodesulfobacteriota</taxon>
        <taxon>Desulfobacteria</taxon>
        <taxon>Desulfobacterales</taxon>
        <taxon>Desulfobacteraceae</taxon>
        <taxon>Candidatus Magnetoglobus</taxon>
    </lineage>
</organism>
<name>A0A1V1PDV9_9BACT</name>
<dbReference type="SUPFAM" id="SSF141371">
    <property type="entry name" value="PilZ domain-like"/>
    <property type="match status" value="1"/>
</dbReference>
<dbReference type="AlphaFoldDB" id="A0A1V1PDV9"/>